<evidence type="ECO:0000259" key="7">
    <source>
        <dbReference type="PROSITE" id="PS50011"/>
    </source>
</evidence>
<dbReference type="InterPro" id="IPR008271">
    <property type="entry name" value="Ser/Thr_kinase_AS"/>
</dbReference>
<accession>A0A4V0ND05</accession>
<name>A0A4V0ND05_SORCE</name>
<dbReference type="PANTHER" id="PTHR43289:SF6">
    <property type="entry name" value="SERINE_THREONINE-PROTEIN KINASE NEKL-3"/>
    <property type="match status" value="1"/>
</dbReference>
<keyword evidence="3" id="KW-0418">Kinase</keyword>
<dbReference type="PROSITE" id="PS50011">
    <property type="entry name" value="PROTEIN_KINASE_DOM"/>
    <property type="match status" value="1"/>
</dbReference>
<evidence type="ECO:0000313" key="9">
    <source>
        <dbReference type="Proteomes" id="UP000295781"/>
    </source>
</evidence>
<evidence type="ECO:0000256" key="1">
    <source>
        <dbReference type="ARBA" id="ARBA00022679"/>
    </source>
</evidence>
<dbReference type="PANTHER" id="PTHR43289">
    <property type="entry name" value="MITOGEN-ACTIVATED PROTEIN KINASE KINASE KINASE 20-RELATED"/>
    <property type="match status" value="1"/>
</dbReference>
<feature type="domain" description="Protein kinase" evidence="7">
    <location>
        <begin position="20"/>
        <end position="285"/>
    </location>
</feature>
<protein>
    <recommendedName>
        <fullName evidence="7">Protein kinase domain-containing protein</fullName>
    </recommendedName>
</protein>
<feature type="region of interest" description="Disordered" evidence="6">
    <location>
        <begin position="524"/>
        <end position="619"/>
    </location>
</feature>
<dbReference type="AlphaFoldDB" id="A0A4V0ND05"/>
<proteinExistence type="predicted"/>
<dbReference type="PROSITE" id="PS00108">
    <property type="entry name" value="PROTEIN_KINASE_ST"/>
    <property type="match status" value="1"/>
</dbReference>
<keyword evidence="1" id="KW-0808">Transferase</keyword>
<dbReference type="InterPro" id="IPR000719">
    <property type="entry name" value="Prot_kinase_dom"/>
</dbReference>
<evidence type="ECO:0000256" key="3">
    <source>
        <dbReference type="ARBA" id="ARBA00022777"/>
    </source>
</evidence>
<sequence>MSEPIEACKLLPGMLLARKYRLTCKIGQGAMGVVWAARNEATGREVALKLIARPDPALRKRLLREAQSCGALQHPNLVDVIDVARTEGGEPCLIMELLVGDSVAALLDARRRLDAPLSVRIARDVAGALAAAHAVGIVHRDLKPANVFLHRPPEASDFVVKVLDFGVAKNLAAAGGVTSTLHAVVGSPFYMSPEQLRAEASLDARSDLWSLGVMLFEMLTGVRPFQGEGTQLLSQILTGEIPKVSRYLRHVDERLVRIVDRCLRRAPEERFRSAEEVARELDGFVRGRASEPRGEGELRIPGARAALPSGVTAEQETAVAPVRGRGSGVSAAELATTVPLGPRDTPGMQNDGENAAAWQGARAVQGVQAAVQGAQAAQAAQAVQRPQAVQGVRAVQDARAAGQALQRGSAPGGGAGALVAGAGPMVTARGTVVMRGTDVEAQQRVAIAMRSAAQAQAPRAGVRGAEAQPAAQPAPRAQPATRVGTGGEPRRRRGAAKSVAVTIVVGLAVGALAAQWLIGWGTPRPAPAGPDGGSEPAVGASEATPREVELAATIATPATPAGGRTPPPPGSAAPGMEPTAEESVYEGFSRPPAPVVRSASTADRKPAAGAKRAAPPRPF</sequence>
<dbReference type="InterPro" id="IPR017441">
    <property type="entry name" value="Protein_kinase_ATP_BS"/>
</dbReference>
<evidence type="ECO:0000256" key="2">
    <source>
        <dbReference type="ARBA" id="ARBA00022741"/>
    </source>
</evidence>
<feature type="compositionally biased region" description="Low complexity" evidence="6">
    <location>
        <begin position="458"/>
        <end position="480"/>
    </location>
</feature>
<organism evidence="8 9">
    <name type="scientific">Sorangium cellulosum</name>
    <name type="common">Polyangium cellulosum</name>
    <dbReference type="NCBI Taxonomy" id="56"/>
    <lineage>
        <taxon>Bacteria</taxon>
        <taxon>Pseudomonadati</taxon>
        <taxon>Myxococcota</taxon>
        <taxon>Polyangia</taxon>
        <taxon>Polyangiales</taxon>
        <taxon>Polyangiaceae</taxon>
        <taxon>Sorangium</taxon>
    </lineage>
</organism>
<feature type="compositionally biased region" description="Low complexity" evidence="6">
    <location>
        <begin position="551"/>
        <end position="564"/>
    </location>
</feature>
<keyword evidence="4 5" id="KW-0067">ATP-binding</keyword>
<evidence type="ECO:0000256" key="6">
    <source>
        <dbReference type="SAM" id="MobiDB-lite"/>
    </source>
</evidence>
<keyword evidence="2 5" id="KW-0547">Nucleotide-binding</keyword>
<dbReference type="GO" id="GO:0005524">
    <property type="term" value="F:ATP binding"/>
    <property type="evidence" value="ECO:0007669"/>
    <property type="project" value="UniProtKB-UniRule"/>
</dbReference>
<dbReference type="Gene3D" id="3.30.200.20">
    <property type="entry name" value="Phosphorylase Kinase, domain 1"/>
    <property type="match status" value="1"/>
</dbReference>
<dbReference type="Proteomes" id="UP000295781">
    <property type="component" value="Chromosome"/>
</dbReference>
<dbReference type="InterPro" id="IPR011009">
    <property type="entry name" value="Kinase-like_dom_sf"/>
</dbReference>
<feature type="binding site" evidence="5">
    <location>
        <position position="49"/>
    </location>
    <ligand>
        <name>ATP</name>
        <dbReference type="ChEBI" id="CHEBI:30616"/>
    </ligand>
</feature>
<dbReference type="Pfam" id="PF00069">
    <property type="entry name" value="Pkinase"/>
    <property type="match status" value="1"/>
</dbReference>
<dbReference type="CDD" id="cd14014">
    <property type="entry name" value="STKc_PknB_like"/>
    <property type="match status" value="1"/>
</dbReference>
<evidence type="ECO:0000256" key="5">
    <source>
        <dbReference type="PROSITE-ProRule" id="PRU10141"/>
    </source>
</evidence>
<dbReference type="PROSITE" id="PS00107">
    <property type="entry name" value="PROTEIN_KINASE_ATP"/>
    <property type="match status" value="1"/>
</dbReference>
<dbReference type="EMBL" id="CP012670">
    <property type="protein sequence ID" value="AUX20992.1"/>
    <property type="molecule type" value="Genomic_DNA"/>
</dbReference>
<evidence type="ECO:0000313" key="8">
    <source>
        <dbReference type="EMBL" id="AUX20992.1"/>
    </source>
</evidence>
<feature type="region of interest" description="Disordered" evidence="6">
    <location>
        <begin position="458"/>
        <end position="497"/>
    </location>
</feature>
<evidence type="ECO:0000256" key="4">
    <source>
        <dbReference type="ARBA" id="ARBA00022840"/>
    </source>
</evidence>
<reference evidence="8 9" key="1">
    <citation type="submission" date="2015-09" db="EMBL/GenBank/DDBJ databases">
        <title>Sorangium comparison.</title>
        <authorList>
            <person name="Zaburannyi N."/>
            <person name="Bunk B."/>
            <person name="Overmann J."/>
            <person name="Mueller R."/>
        </authorList>
    </citation>
    <scope>NUCLEOTIDE SEQUENCE [LARGE SCALE GENOMIC DNA]</scope>
    <source>
        <strain evidence="8 9">So ceGT47</strain>
    </source>
</reference>
<dbReference type="GO" id="GO:0004674">
    <property type="term" value="F:protein serine/threonine kinase activity"/>
    <property type="evidence" value="ECO:0007669"/>
    <property type="project" value="TreeGrafter"/>
</dbReference>
<gene>
    <name evidence="8" type="ORF">SOCEGT47_014700</name>
</gene>
<dbReference type="Gene3D" id="1.10.510.10">
    <property type="entry name" value="Transferase(Phosphotransferase) domain 1"/>
    <property type="match status" value="1"/>
</dbReference>
<dbReference type="SUPFAM" id="SSF56112">
    <property type="entry name" value="Protein kinase-like (PK-like)"/>
    <property type="match status" value="1"/>
</dbReference>
<dbReference type="RefSeq" id="WP_165373083.1">
    <property type="nucleotide sequence ID" value="NZ_CP012670.1"/>
</dbReference>
<dbReference type="SMART" id="SM00220">
    <property type="entry name" value="S_TKc"/>
    <property type="match status" value="1"/>
</dbReference>